<dbReference type="Proteomes" id="UP000078512">
    <property type="component" value="Unassembled WGS sequence"/>
</dbReference>
<organism evidence="1 2">
    <name type="scientific">Linnemannia elongata AG-77</name>
    <dbReference type="NCBI Taxonomy" id="1314771"/>
    <lineage>
        <taxon>Eukaryota</taxon>
        <taxon>Fungi</taxon>
        <taxon>Fungi incertae sedis</taxon>
        <taxon>Mucoromycota</taxon>
        <taxon>Mortierellomycotina</taxon>
        <taxon>Mortierellomycetes</taxon>
        <taxon>Mortierellales</taxon>
        <taxon>Mortierellaceae</taxon>
        <taxon>Linnemannia</taxon>
    </lineage>
</organism>
<dbReference type="OrthoDB" id="19861at2759"/>
<name>A0A197JKP3_9FUNG</name>
<evidence type="ECO:0000313" key="2">
    <source>
        <dbReference type="Proteomes" id="UP000078512"/>
    </source>
</evidence>
<dbReference type="PANTHER" id="PTHR33129">
    <property type="entry name" value="PROTEIN KINASE DOMAIN-CONTAINING PROTEIN-RELATED"/>
    <property type="match status" value="1"/>
</dbReference>
<dbReference type="InterPro" id="IPR052980">
    <property type="entry name" value="Crinkler_effector"/>
</dbReference>
<proteinExistence type="predicted"/>
<keyword evidence="2" id="KW-1185">Reference proteome</keyword>
<evidence type="ECO:0000313" key="1">
    <source>
        <dbReference type="EMBL" id="OAQ25720.1"/>
    </source>
</evidence>
<protein>
    <recommendedName>
        <fullName evidence="3">Crinkler family protein</fullName>
    </recommendedName>
</protein>
<dbReference type="EMBL" id="KV442075">
    <property type="protein sequence ID" value="OAQ25720.1"/>
    <property type="molecule type" value="Genomic_DNA"/>
</dbReference>
<dbReference type="AlphaFoldDB" id="A0A197JKP3"/>
<dbReference type="STRING" id="1314771.A0A197JKP3"/>
<dbReference type="PANTHER" id="PTHR33129:SF1">
    <property type="entry name" value="ATP-BINDING PROTEIN"/>
    <property type="match status" value="1"/>
</dbReference>
<gene>
    <name evidence="1" type="ORF">K457DRAFT_744899</name>
</gene>
<evidence type="ECO:0008006" key="3">
    <source>
        <dbReference type="Google" id="ProtNLM"/>
    </source>
</evidence>
<reference evidence="1 2" key="1">
    <citation type="submission" date="2016-05" db="EMBL/GenBank/DDBJ databases">
        <title>Genome sequencing reveals origins of a unique bacterial endosymbiosis in the earliest lineages of terrestrial Fungi.</title>
        <authorList>
            <consortium name="DOE Joint Genome Institute"/>
            <person name="Uehling J."/>
            <person name="Gryganskyi A."/>
            <person name="Hameed K."/>
            <person name="Tschaplinski T."/>
            <person name="Misztal P."/>
            <person name="Wu S."/>
            <person name="Desiro A."/>
            <person name="Vande Pol N."/>
            <person name="Du Z.-Y."/>
            <person name="Zienkiewicz A."/>
            <person name="Zienkiewicz K."/>
            <person name="Morin E."/>
            <person name="Tisserant E."/>
            <person name="Splivallo R."/>
            <person name="Hainaut M."/>
            <person name="Henrissat B."/>
            <person name="Ohm R."/>
            <person name="Kuo A."/>
            <person name="Yan J."/>
            <person name="Lipzen A."/>
            <person name="Nolan M."/>
            <person name="Labutti K."/>
            <person name="Barry K."/>
            <person name="Goldstein A."/>
            <person name="Labbe J."/>
            <person name="Schadt C."/>
            <person name="Tuskan G."/>
            <person name="Grigoriev I."/>
            <person name="Martin F."/>
            <person name="Vilgalys R."/>
            <person name="Bonito G."/>
        </authorList>
    </citation>
    <scope>NUCLEOTIDE SEQUENCE [LARGE SCALE GENOMIC DNA]</scope>
    <source>
        <strain evidence="1 2">AG-77</strain>
    </source>
</reference>
<accession>A0A197JKP3</accession>
<sequence length="548" mass="62263">MYTLKDAIEAAGLTEKAVVDGRSDLSRLDNKERVSLLDFIGQEIDRTNTFDSLSTTARACRDQSFQELDLISTPSSNRLPVVGTEDLYVRQAYKDLYSEITWKFQDSPRNRAWKRVVVTGTLGIGKSAFLVYFTIRLLATSLDDNPPIVVFHEKGGSKCYVYGGVSTLRYGDIEDFRPFLGLRETWYLVDSSPDPQLVEARTVISASPETLYSEMNQYQEIDKRVPWRYYMAPWVLEELERCRGDVKGFQAVTKDFMEELYDLVGGVPRYVLEKPKDVLSLAPDDYVGAKKRAYERVRLALDSIKDPLRMMQCFRQGRDSLEYSSRLLHRWPSDDHQDFHLEWASAHVAEEVSKSLHDAAWKSILKSLVDDTDGAARGVMFETYVQHIFRKGGCEFQAKDLRDGTITTFEIPANPRVEWFKEIPAPSAGALYIPKQCNHACVDLLLAPRHLFQVTVSQKHDIKGPPFSTLLDGLIRQNWIGSSDEALLIFVVPSEIYDGFRAQKYLTSAGNVYKRVPQQIQRVKQFVLKIDLNSASTGQSPGIRGAAY</sequence>